<keyword evidence="2" id="KW-1185">Reference proteome</keyword>
<dbReference type="EMBL" id="JANBPG010002729">
    <property type="protein sequence ID" value="KAJ1884812.1"/>
    <property type="molecule type" value="Genomic_DNA"/>
</dbReference>
<organism evidence="1 2">
    <name type="scientific">Kickxella alabastrina</name>
    <dbReference type="NCBI Taxonomy" id="61397"/>
    <lineage>
        <taxon>Eukaryota</taxon>
        <taxon>Fungi</taxon>
        <taxon>Fungi incertae sedis</taxon>
        <taxon>Zoopagomycota</taxon>
        <taxon>Kickxellomycotina</taxon>
        <taxon>Kickxellomycetes</taxon>
        <taxon>Kickxellales</taxon>
        <taxon>Kickxellaceae</taxon>
        <taxon>Kickxella</taxon>
    </lineage>
</organism>
<dbReference type="Proteomes" id="UP001150581">
    <property type="component" value="Unassembled WGS sequence"/>
</dbReference>
<gene>
    <name evidence="1" type="ORF">LPJ66_010428</name>
</gene>
<proteinExistence type="predicted"/>
<evidence type="ECO:0000313" key="1">
    <source>
        <dbReference type="EMBL" id="KAJ1884812.1"/>
    </source>
</evidence>
<name>A0ACC1I0Q7_9FUNG</name>
<protein>
    <submittedName>
        <fullName evidence="1">Uncharacterized protein</fullName>
    </submittedName>
</protein>
<accession>A0ACC1I0Q7</accession>
<reference evidence="1" key="1">
    <citation type="submission" date="2022-07" db="EMBL/GenBank/DDBJ databases">
        <title>Phylogenomic reconstructions and comparative analyses of Kickxellomycotina fungi.</title>
        <authorList>
            <person name="Reynolds N.K."/>
            <person name="Stajich J.E."/>
            <person name="Barry K."/>
            <person name="Grigoriev I.V."/>
            <person name="Crous P."/>
            <person name="Smith M.E."/>
        </authorList>
    </citation>
    <scope>NUCLEOTIDE SEQUENCE</scope>
    <source>
        <strain evidence="1">Benny 63K</strain>
    </source>
</reference>
<sequence>MGLSDELSKFIPKDFGKKKKQPARAASAAAIPTKESVDKIRSGSPARDEPTAEAAASNPASSAPTVQSASHPDGDIDGDRDASTSLLLPLRHHIQLTPSTTSKHSVSTLAWDSTGDLLYSGTHQGQLHLWDFASMDSTLHPTGTVHPYEEGQRQQIRMARFSRPGTHLLVCSSGDARAKLLDRGGRQVREFKRGDMYVRDMRRTTGHVAPVTCVDWNPRDSTKFISAAADSTVRLWNSEVAAGQEQVIVCRSKSGSTPAGGRLVVSSCVYSVDGAILGTAFNGTLALWSAGGGSSTRPLQQVDAAHMPGDSTVVRFLPDSRRVLTRSGSDHMVKLWDTRMLVRPLACAPGMYAAGEDSDMALSPSARHLLVGLGSPPSSAGSSQGAVKAEMEAKLAVLDTGTLDLIRTVSVPDSGSIINVLWHPRLNQIAASSSTGSTHIFYNNIDECGGIKIKGGATLCANKRPSANSSRRNNAEVAAGQIITPHALPLFREDAPVSAAGAKRRREAQRAKLKPGEPVYGHGHGGSIGVNETQHLMKSIMKDTLRDEDPREVLLRYAGVAEAEPMFIATAYDKDTQGGEAGSDQSGTEAVPEMKRRK</sequence>
<evidence type="ECO:0000313" key="2">
    <source>
        <dbReference type="Proteomes" id="UP001150581"/>
    </source>
</evidence>
<comment type="caution">
    <text evidence="1">The sequence shown here is derived from an EMBL/GenBank/DDBJ whole genome shotgun (WGS) entry which is preliminary data.</text>
</comment>